<dbReference type="AlphaFoldDB" id="A0A512M252"/>
<dbReference type="RefSeq" id="WP_146848298.1">
    <property type="nucleotide sequence ID" value="NZ_BKAG01000001.1"/>
</dbReference>
<evidence type="ECO:0000259" key="4">
    <source>
        <dbReference type="Pfam" id="PF00195"/>
    </source>
</evidence>
<dbReference type="Proteomes" id="UP000321577">
    <property type="component" value="Unassembled WGS sequence"/>
</dbReference>
<dbReference type="SUPFAM" id="SSF53901">
    <property type="entry name" value="Thiolase-like"/>
    <property type="match status" value="1"/>
</dbReference>
<keyword evidence="7" id="KW-1185">Reference proteome</keyword>
<sequence>MSAYIHHIATITPAYTYAQSYARDRVKEWTRDPKTKRLIHAIYNRSGIETRHSVSGDFVADAHASLFRTDAEGAMISPSTAERNQAYARSSRELAVQLARRAIADAEGFQKEDITHIVFASCTGFANPGPDYHIIRELGLRPDVERYTLGFMGCYAAFPALRMAAQFCEANSDAVVLVICLELCTLHIQVNDQPDSILANSLFADGAAAAIVSAREPQKDRPAYRLDRFESALVPSGEAEMAWDIGNEGFNIVLSSYVPEIIGSNIRQLLHGVLQRHGMQMDGIHEWAVHPGGRAILDKVQASLQLKHEALEASRTILRDYGNMSSATILFVLKEMLDSAETDRAALCAMAFGPGLTIETAVMERIGCPAMPRQPQEQGTGAQMR</sequence>
<keyword evidence="2" id="KW-0808">Transferase</keyword>
<dbReference type="PIRSF" id="PIRSF000451">
    <property type="entry name" value="PKS_III"/>
    <property type="match status" value="1"/>
</dbReference>
<dbReference type="Pfam" id="PF00195">
    <property type="entry name" value="Chal_sti_synt_N"/>
    <property type="match status" value="1"/>
</dbReference>
<dbReference type="OrthoDB" id="9786288at2"/>
<gene>
    <name evidence="6" type="ORF">BGE01nite_01000</name>
</gene>
<dbReference type="Gene3D" id="3.40.47.10">
    <property type="match status" value="2"/>
</dbReference>
<proteinExistence type="inferred from homology"/>
<dbReference type="FunFam" id="3.40.47.10:FF:000014">
    <property type="entry name" value="Chalcone synthase 1"/>
    <property type="match status" value="1"/>
</dbReference>
<evidence type="ECO:0000256" key="2">
    <source>
        <dbReference type="ARBA" id="ARBA00022679"/>
    </source>
</evidence>
<feature type="domain" description="Chalcone/stilbene synthase C-terminal" evidence="5">
    <location>
        <begin position="232"/>
        <end position="365"/>
    </location>
</feature>
<protein>
    <submittedName>
        <fullName evidence="6">Naringenin-chalcone synthase</fullName>
    </submittedName>
</protein>
<name>A0A512M252_9BACT</name>
<dbReference type="InterPro" id="IPR012328">
    <property type="entry name" value="Chalcone/stilbene_synt_C"/>
</dbReference>
<dbReference type="InterPro" id="IPR001099">
    <property type="entry name" value="Chalcone/stilbene_synt_N"/>
</dbReference>
<feature type="domain" description="Chalcone/stilbene synthase N-terminal" evidence="4">
    <location>
        <begin position="14"/>
        <end position="214"/>
    </location>
</feature>
<dbReference type="CDD" id="cd00831">
    <property type="entry name" value="CHS_like"/>
    <property type="match status" value="1"/>
</dbReference>
<reference evidence="6 7" key="1">
    <citation type="submission" date="2019-07" db="EMBL/GenBank/DDBJ databases">
        <title>Whole genome shotgun sequence of Brevifollis gellanilyticus NBRC 108608.</title>
        <authorList>
            <person name="Hosoyama A."/>
            <person name="Uohara A."/>
            <person name="Ohji S."/>
            <person name="Ichikawa N."/>
        </authorList>
    </citation>
    <scope>NUCLEOTIDE SEQUENCE [LARGE SCALE GENOMIC DNA]</scope>
    <source>
        <strain evidence="6 7">NBRC 108608</strain>
    </source>
</reference>
<dbReference type="InterPro" id="IPR011141">
    <property type="entry name" value="Polyketide_synthase_type-III"/>
</dbReference>
<comment type="similarity">
    <text evidence="1">Belongs to the thiolase-like superfamily. Chalcone/stilbene synthases family.</text>
</comment>
<dbReference type="GO" id="GO:0016747">
    <property type="term" value="F:acyltransferase activity, transferring groups other than amino-acyl groups"/>
    <property type="evidence" value="ECO:0007669"/>
    <property type="project" value="InterPro"/>
</dbReference>
<dbReference type="EMBL" id="BKAG01000001">
    <property type="protein sequence ID" value="GEP40809.1"/>
    <property type="molecule type" value="Genomic_DNA"/>
</dbReference>
<accession>A0A512M252</accession>
<feature type="active site" description="Acyl-thioester intermediate" evidence="3">
    <location>
        <position position="154"/>
    </location>
</feature>
<evidence type="ECO:0000313" key="7">
    <source>
        <dbReference type="Proteomes" id="UP000321577"/>
    </source>
</evidence>
<evidence type="ECO:0000259" key="5">
    <source>
        <dbReference type="Pfam" id="PF02797"/>
    </source>
</evidence>
<evidence type="ECO:0000313" key="6">
    <source>
        <dbReference type="EMBL" id="GEP40809.1"/>
    </source>
</evidence>
<evidence type="ECO:0000256" key="1">
    <source>
        <dbReference type="ARBA" id="ARBA00005531"/>
    </source>
</evidence>
<dbReference type="InterPro" id="IPR016039">
    <property type="entry name" value="Thiolase-like"/>
</dbReference>
<evidence type="ECO:0000256" key="3">
    <source>
        <dbReference type="PIRSR" id="PIRSR000451-1"/>
    </source>
</evidence>
<organism evidence="6 7">
    <name type="scientific">Brevifollis gellanilyticus</name>
    <dbReference type="NCBI Taxonomy" id="748831"/>
    <lineage>
        <taxon>Bacteria</taxon>
        <taxon>Pseudomonadati</taxon>
        <taxon>Verrucomicrobiota</taxon>
        <taxon>Verrucomicrobiia</taxon>
        <taxon>Verrucomicrobiales</taxon>
        <taxon>Verrucomicrobiaceae</taxon>
    </lineage>
</organism>
<dbReference type="Pfam" id="PF02797">
    <property type="entry name" value="Chal_sti_synt_C"/>
    <property type="match status" value="1"/>
</dbReference>
<comment type="caution">
    <text evidence="6">The sequence shown here is derived from an EMBL/GenBank/DDBJ whole genome shotgun (WGS) entry which is preliminary data.</text>
</comment>
<dbReference type="PANTHER" id="PTHR11877">
    <property type="entry name" value="HYDROXYMETHYLGLUTARYL-COA SYNTHASE"/>
    <property type="match status" value="1"/>
</dbReference>
<dbReference type="PANTHER" id="PTHR11877:SF46">
    <property type="entry name" value="TYPE III POLYKETIDE SYNTHASE A"/>
    <property type="match status" value="1"/>
</dbReference>
<dbReference type="GO" id="GO:0030639">
    <property type="term" value="P:polyketide biosynthetic process"/>
    <property type="evidence" value="ECO:0007669"/>
    <property type="project" value="TreeGrafter"/>
</dbReference>